<organism evidence="1 2">
    <name type="scientific">Fusarium keratoplasticum</name>
    <dbReference type="NCBI Taxonomy" id="1328300"/>
    <lineage>
        <taxon>Eukaryota</taxon>
        <taxon>Fungi</taxon>
        <taxon>Dikarya</taxon>
        <taxon>Ascomycota</taxon>
        <taxon>Pezizomycotina</taxon>
        <taxon>Sordariomycetes</taxon>
        <taxon>Hypocreomycetidae</taxon>
        <taxon>Hypocreales</taxon>
        <taxon>Nectriaceae</taxon>
        <taxon>Fusarium</taxon>
        <taxon>Fusarium solani species complex</taxon>
    </lineage>
</organism>
<dbReference type="EMBL" id="CM046504">
    <property type="protein sequence ID" value="KAI8679786.1"/>
    <property type="molecule type" value="Genomic_DNA"/>
</dbReference>
<reference evidence="1" key="1">
    <citation type="submission" date="2022-06" db="EMBL/GenBank/DDBJ databases">
        <title>Fusarium solani species complex genomes reveal bases of compartmentalisation and animal pathogenesis.</title>
        <authorList>
            <person name="Tsai I.J."/>
        </authorList>
    </citation>
    <scope>NUCLEOTIDE SEQUENCE</scope>
    <source>
        <strain evidence="1">Fu6.1</strain>
    </source>
</reference>
<comment type="caution">
    <text evidence="1">The sequence shown here is derived from an EMBL/GenBank/DDBJ whole genome shotgun (WGS) entry which is preliminary data.</text>
</comment>
<gene>
    <name evidence="1" type="ORF">NCS57_00257300</name>
</gene>
<evidence type="ECO:0000313" key="2">
    <source>
        <dbReference type="Proteomes" id="UP001065298"/>
    </source>
</evidence>
<name>A0ACC0RBA7_9HYPO</name>
<evidence type="ECO:0000313" key="1">
    <source>
        <dbReference type="EMBL" id="KAI8679786.1"/>
    </source>
</evidence>
<sequence length="196" mass="22035">MYGALIADQVRAPVPTAGEYPEYENAPSSGMARFPDRSPDNGSEELDHLGDPGWSEWVVSLMATAGFDLLTTTLASSSDDFVRFLVNFNKEVLQRLPRIDATNVNPPLSPNNFRRRRISWHCNAYIRLNRQRVWPLFGDAHQYPQIPSVDEYRRIYGPGPHGTGWGLKADRTKNELIAHGQGTIAYPSLIPKLVPF</sequence>
<protein>
    <submittedName>
        <fullName evidence="1">Uncharacterized protein</fullName>
    </submittedName>
</protein>
<dbReference type="Proteomes" id="UP001065298">
    <property type="component" value="Chromosome 2"/>
</dbReference>
<keyword evidence="2" id="KW-1185">Reference proteome</keyword>
<proteinExistence type="predicted"/>
<accession>A0ACC0RBA7</accession>